<feature type="signal peptide" evidence="2">
    <location>
        <begin position="1"/>
        <end position="23"/>
    </location>
</feature>
<dbReference type="PROSITE" id="PS51257">
    <property type="entry name" value="PROKAR_LIPOPROTEIN"/>
    <property type="match status" value="1"/>
</dbReference>
<gene>
    <name evidence="3" type="ORF">FKZ61_22875</name>
</gene>
<dbReference type="RefSeq" id="WP_141612506.1">
    <property type="nucleotide sequence ID" value="NZ_VIGC02000051.1"/>
</dbReference>
<evidence type="ECO:0000313" key="3">
    <source>
        <dbReference type="EMBL" id="TQE93104.1"/>
    </source>
</evidence>
<protein>
    <submittedName>
        <fullName evidence="3">Uncharacterized protein</fullName>
    </submittedName>
</protein>
<feature type="chain" id="PRO_5021775756" evidence="2">
    <location>
        <begin position="24"/>
        <end position="330"/>
    </location>
</feature>
<evidence type="ECO:0000256" key="2">
    <source>
        <dbReference type="SAM" id="SignalP"/>
    </source>
</evidence>
<evidence type="ECO:0000256" key="1">
    <source>
        <dbReference type="SAM" id="MobiDB-lite"/>
    </source>
</evidence>
<sequence length="330" mass="36568">MSRSTLVTWAVFTALLSMALFVAACSSDLSGPALVGAEPVQAASQEAAEPAAADPAPQEEVAAEAAAEEEFPDEHFANLLELDPSQFDHATTIDNPWKPLKPGTQYVYEGITVENGEEIPHRIIFTVTDLTKVINGVRTVVILDQDISDDALVEAELTFFAQDNEGNVWHLGQYRETYDETEFVGGRVWLVDLPEGAKAGIMMKAHPEQDSSDYSQGYAPAPFNWTDRARVYEVGQQTCVPYDCFDNVLVIEEYNQEEPGAFQLKYYAQGVGVVRVGWRGDDSQQETLELVEVIELDEEALAEVRAHALELEERAYMYSRTQPAELLPAQ</sequence>
<keyword evidence="4" id="KW-1185">Reference proteome</keyword>
<feature type="region of interest" description="Disordered" evidence="1">
    <location>
        <begin position="45"/>
        <end position="68"/>
    </location>
</feature>
<dbReference type="OrthoDB" id="972683at2"/>
<organism evidence="3 4">
    <name type="scientific">Litorilinea aerophila</name>
    <dbReference type="NCBI Taxonomy" id="1204385"/>
    <lineage>
        <taxon>Bacteria</taxon>
        <taxon>Bacillati</taxon>
        <taxon>Chloroflexota</taxon>
        <taxon>Caldilineae</taxon>
        <taxon>Caldilineales</taxon>
        <taxon>Caldilineaceae</taxon>
        <taxon>Litorilinea</taxon>
    </lineage>
</organism>
<dbReference type="InParanoid" id="A0A540V8P7"/>
<comment type="caution">
    <text evidence="3">The sequence shown here is derived from an EMBL/GenBank/DDBJ whole genome shotgun (WGS) entry which is preliminary data.</text>
</comment>
<feature type="compositionally biased region" description="Low complexity" evidence="1">
    <location>
        <begin position="45"/>
        <end position="65"/>
    </location>
</feature>
<dbReference type="Proteomes" id="UP000317371">
    <property type="component" value="Unassembled WGS sequence"/>
</dbReference>
<dbReference type="EMBL" id="VIGC01000051">
    <property type="protein sequence ID" value="TQE93104.1"/>
    <property type="molecule type" value="Genomic_DNA"/>
</dbReference>
<accession>A0A540V8P7</accession>
<name>A0A540V8P7_9CHLR</name>
<evidence type="ECO:0000313" key="4">
    <source>
        <dbReference type="Proteomes" id="UP000317371"/>
    </source>
</evidence>
<dbReference type="AlphaFoldDB" id="A0A540V8P7"/>
<proteinExistence type="predicted"/>
<keyword evidence="2" id="KW-0732">Signal</keyword>
<reference evidence="3 4" key="1">
    <citation type="submission" date="2019-06" db="EMBL/GenBank/DDBJ databases">
        <title>Genome sequence of Litorilinea aerophila BAA-2444.</title>
        <authorList>
            <person name="Maclea K.S."/>
            <person name="Maurais E.G."/>
            <person name="Iannazzi L.C."/>
        </authorList>
    </citation>
    <scope>NUCLEOTIDE SEQUENCE [LARGE SCALE GENOMIC DNA]</scope>
    <source>
        <strain evidence="3 4">ATCC BAA-2444</strain>
    </source>
</reference>